<feature type="coiled-coil region" evidence="1">
    <location>
        <begin position="49"/>
        <end position="106"/>
    </location>
</feature>
<proteinExistence type="predicted"/>
<accession>X1RUD9</accession>
<evidence type="ECO:0000256" key="1">
    <source>
        <dbReference type="SAM" id="Coils"/>
    </source>
</evidence>
<dbReference type="AlphaFoldDB" id="X1RUD9"/>
<dbReference type="EMBL" id="BARW01003938">
    <property type="protein sequence ID" value="GAI59099.1"/>
    <property type="molecule type" value="Genomic_DNA"/>
</dbReference>
<evidence type="ECO:0000313" key="3">
    <source>
        <dbReference type="EMBL" id="GAI59099.1"/>
    </source>
</evidence>
<dbReference type="InterPro" id="IPR013087">
    <property type="entry name" value="Znf_C2H2_type"/>
</dbReference>
<dbReference type="SMART" id="SM00355">
    <property type="entry name" value="ZnF_C2H2"/>
    <property type="match status" value="1"/>
</dbReference>
<organism evidence="3">
    <name type="scientific">marine sediment metagenome</name>
    <dbReference type="NCBI Taxonomy" id="412755"/>
    <lineage>
        <taxon>unclassified sequences</taxon>
        <taxon>metagenomes</taxon>
        <taxon>ecological metagenomes</taxon>
    </lineage>
</organism>
<comment type="caution">
    <text evidence="3">The sequence shown here is derived from an EMBL/GenBank/DDBJ whole genome shotgun (WGS) entry which is preliminary data.</text>
</comment>
<protein>
    <recommendedName>
        <fullName evidence="2">C2H2-type domain-containing protein</fullName>
    </recommendedName>
</protein>
<name>X1RUD9_9ZZZZ</name>
<dbReference type="PROSITE" id="PS00028">
    <property type="entry name" value="ZINC_FINGER_C2H2_1"/>
    <property type="match status" value="1"/>
</dbReference>
<keyword evidence="1" id="KW-0175">Coiled coil</keyword>
<gene>
    <name evidence="3" type="ORF">S12H4_09619</name>
</gene>
<sequence>MIKCQVCGKECKTVQGLAGHMQNKHGILGAHPDAERLAPSPKLVSELQLSELSERVGELEGSVALLEAEQNGEYRAGGSGEPAERSKELTERVSELTEQLNQLSEQVGQCSLAKLSDAEIAQLGEQVSAELVAVMAELGNTVKRGSLITELATELSHNTIGDLVRESAGEISVDAPMQKLERRLSECRLVK</sequence>
<feature type="domain" description="C2H2-type" evidence="2">
    <location>
        <begin position="4"/>
        <end position="25"/>
    </location>
</feature>
<evidence type="ECO:0000259" key="2">
    <source>
        <dbReference type="PROSITE" id="PS00028"/>
    </source>
</evidence>
<reference evidence="3" key="1">
    <citation type="journal article" date="2014" name="Front. Microbiol.">
        <title>High frequency of phylogenetically diverse reductive dehalogenase-homologous genes in deep subseafloor sedimentary metagenomes.</title>
        <authorList>
            <person name="Kawai M."/>
            <person name="Futagami T."/>
            <person name="Toyoda A."/>
            <person name="Takaki Y."/>
            <person name="Nishi S."/>
            <person name="Hori S."/>
            <person name="Arai W."/>
            <person name="Tsubouchi T."/>
            <person name="Morono Y."/>
            <person name="Uchiyama I."/>
            <person name="Ito T."/>
            <person name="Fujiyama A."/>
            <person name="Inagaki F."/>
            <person name="Takami H."/>
        </authorList>
    </citation>
    <scope>NUCLEOTIDE SEQUENCE</scope>
    <source>
        <strain evidence="3">Expedition CK06-06</strain>
    </source>
</reference>